<protein>
    <submittedName>
        <fullName evidence="2">Uncharacterized protein</fullName>
    </submittedName>
</protein>
<organism evidence="2 3">
    <name type="scientific">Durusdinium trenchii</name>
    <dbReference type="NCBI Taxonomy" id="1381693"/>
    <lineage>
        <taxon>Eukaryota</taxon>
        <taxon>Sar</taxon>
        <taxon>Alveolata</taxon>
        <taxon>Dinophyceae</taxon>
        <taxon>Suessiales</taxon>
        <taxon>Symbiodiniaceae</taxon>
        <taxon>Durusdinium</taxon>
    </lineage>
</organism>
<evidence type="ECO:0000256" key="1">
    <source>
        <dbReference type="SAM" id="MobiDB-lite"/>
    </source>
</evidence>
<gene>
    <name evidence="2" type="ORF">SCF082_LOCUS53057</name>
</gene>
<feature type="region of interest" description="Disordered" evidence="1">
    <location>
        <begin position="318"/>
        <end position="358"/>
    </location>
</feature>
<feature type="compositionally biased region" description="Basic and acidic residues" evidence="1">
    <location>
        <begin position="136"/>
        <end position="156"/>
    </location>
</feature>
<feature type="region of interest" description="Disordered" evidence="1">
    <location>
        <begin position="30"/>
        <end position="49"/>
    </location>
</feature>
<dbReference type="Proteomes" id="UP001642464">
    <property type="component" value="Unassembled WGS sequence"/>
</dbReference>
<sequence length="358" mass="39523">MTWPWHKSQEAIDINSEISRHHLSSIEVSSTEVPGTEVPGTEVPGPVSANVLRSGSSFVLRSGSTKDLASCEVVTSEKIAEEQLEDQAEDTDVALLPELAPREDAEEAPTEPMPGADVPSLAETAGADEPIDLEAESARLAERKRFGEEMELRDGLIDEGDEGPAEIEGDEGEKPMKEHEVADDREDVSEIDPDPRSECSPFFPPDPTDELSELFELALAAPALAALVPEPPQEERSPDRYKRTVQREPQRRVIAVPSIRLPALFSRNRKNTEDLDWNMESLNDAELDLLCAVIEEDGGNGHGVHDPEKERLWKSVFGFDGSPTKTRSPRLPRLEEKSKGEDETEVLRARSKPLSELL</sequence>
<feature type="region of interest" description="Disordered" evidence="1">
    <location>
        <begin position="226"/>
        <end position="249"/>
    </location>
</feature>
<feature type="compositionally biased region" description="Basic and acidic residues" evidence="1">
    <location>
        <begin position="332"/>
        <end position="348"/>
    </location>
</feature>
<comment type="caution">
    <text evidence="2">The sequence shown here is derived from an EMBL/GenBank/DDBJ whole genome shotgun (WGS) entry which is preliminary data.</text>
</comment>
<feature type="compositionally biased region" description="Basic and acidic residues" evidence="1">
    <location>
        <begin position="233"/>
        <end position="249"/>
    </location>
</feature>
<proteinExistence type="predicted"/>
<keyword evidence="3" id="KW-1185">Reference proteome</keyword>
<feature type="region of interest" description="Disordered" evidence="1">
    <location>
        <begin position="97"/>
        <end position="209"/>
    </location>
</feature>
<accession>A0ABP0SQX1</accession>
<dbReference type="EMBL" id="CAXAMM010044405">
    <property type="protein sequence ID" value="CAK9114559.1"/>
    <property type="molecule type" value="Genomic_DNA"/>
</dbReference>
<feature type="non-terminal residue" evidence="2">
    <location>
        <position position="358"/>
    </location>
</feature>
<evidence type="ECO:0000313" key="3">
    <source>
        <dbReference type="Proteomes" id="UP001642464"/>
    </source>
</evidence>
<reference evidence="2 3" key="1">
    <citation type="submission" date="2024-02" db="EMBL/GenBank/DDBJ databases">
        <authorList>
            <person name="Chen Y."/>
            <person name="Shah S."/>
            <person name="Dougan E. K."/>
            <person name="Thang M."/>
            <person name="Chan C."/>
        </authorList>
    </citation>
    <scope>NUCLEOTIDE SEQUENCE [LARGE SCALE GENOMIC DNA]</scope>
</reference>
<feature type="compositionally biased region" description="Acidic residues" evidence="1">
    <location>
        <begin position="183"/>
        <end position="192"/>
    </location>
</feature>
<evidence type="ECO:0000313" key="2">
    <source>
        <dbReference type="EMBL" id="CAK9114559.1"/>
    </source>
</evidence>
<name>A0ABP0SQX1_9DINO</name>
<feature type="compositionally biased region" description="Basic and acidic residues" evidence="1">
    <location>
        <begin position="172"/>
        <end position="182"/>
    </location>
</feature>
<feature type="compositionally biased region" description="Acidic residues" evidence="1">
    <location>
        <begin position="157"/>
        <end position="171"/>
    </location>
</feature>